<evidence type="ECO:0000313" key="11">
    <source>
        <dbReference type="Proteomes" id="UP000479531"/>
    </source>
</evidence>
<comment type="similarity">
    <text evidence="1">Belongs to the HypE family.</text>
</comment>
<dbReference type="PANTHER" id="PTHR30303:SF4">
    <property type="entry name" value="HYDROGENASE EXPRESSION_FORMATION PROTEIN HYPE"/>
    <property type="match status" value="1"/>
</dbReference>
<accession>A0A1Q6SDA5</accession>
<dbReference type="Pfam" id="PF02769">
    <property type="entry name" value="AIRS_C"/>
    <property type="match status" value="1"/>
</dbReference>
<reference evidence="4 10" key="2">
    <citation type="journal article" date="2019" name="Nat. Med.">
        <title>A library of human gut bacterial isolates paired with longitudinal multiomics data enables mechanistic microbiome research.</title>
        <authorList>
            <person name="Poyet M."/>
            <person name="Groussin M."/>
            <person name="Gibbons S.M."/>
            <person name="Avila-Pacheco J."/>
            <person name="Jiang X."/>
            <person name="Kearney S.M."/>
            <person name="Perrotta A.R."/>
            <person name="Berdy B."/>
            <person name="Zhao S."/>
            <person name="Lieberman T.D."/>
            <person name="Swanson P.K."/>
            <person name="Smith M."/>
            <person name="Roesemann S."/>
            <person name="Alexander J.E."/>
            <person name="Rich S.A."/>
            <person name="Livny J."/>
            <person name="Vlamakis H."/>
            <person name="Clish C."/>
            <person name="Bullock K."/>
            <person name="Deik A."/>
            <person name="Scott J."/>
            <person name="Pierce K.A."/>
            <person name="Xavier R.J."/>
            <person name="Alm E.J."/>
        </authorList>
    </citation>
    <scope>NUCLEOTIDE SEQUENCE [LARGE SCALE GENOMIC DNA]</scope>
    <source>
        <strain evidence="4 10">BIOML-A1</strain>
    </source>
</reference>
<dbReference type="SUPFAM" id="SSF56042">
    <property type="entry name" value="PurM C-terminal domain-like"/>
    <property type="match status" value="1"/>
</dbReference>
<reference evidence="5 11" key="3">
    <citation type="submission" date="2019-10" db="EMBL/GenBank/DDBJ databases">
        <title>Roseburia spp. ameliorate alcoholic fatty liver via restoration of gut barrier function.</title>
        <authorList>
            <person name="Seo B."/>
            <person name="Ko G."/>
        </authorList>
    </citation>
    <scope>NUCLEOTIDE SEQUENCE [LARGE SCALE GENOMIC DNA]</scope>
    <source>
        <strain evidence="5 11">SNUG30017</strain>
    </source>
</reference>
<proteinExistence type="inferred from homology"/>
<dbReference type="InterPro" id="IPR036676">
    <property type="entry name" value="PurM-like_C_sf"/>
</dbReference>
<dbReference type="Proteomes" id="UP000283586">
    <property type="component" value="Unassembled WGS sequence"/>
</dbReference>
<dbReference type="Proteomes" id="UP000284465">
    <property type="component" value="Unassembled WGS sequence"/>
</dbReference>
<evidence type="ECO:0000313" key="7">
    <source>
        <dbReference type="EMBL" id="RHN11155.1"/>
    </source>
</evidence>
<dbReference type="GO" id="GO:0051604">
    <property type="term" value="P:protein maturation"/>
    <property type="evidence" value="ECO:0007669"/>
    <property type="project" value="TreeGrafter"/>
</dbReference>
<evidence type="ECO:0000256" key="1">
    <source>
        <dbReference type="ARBA" id="ARBA00006243"/>
    </source>
</evidence>
<dbReference type="InterPro" id="IPR010918">
    <property type="entry name" value="PurM-like_C_dom"/>
</dbReference>
<dbReference type="SUPFAM" id="SSF55326">
    <property type="entry name" value="PurM N-terminal domain-like"/>
    <property type="match status" value="1"/>
</dbReference>
<dbReference type="Pfam" id="PF00586">
    <property type="entry name" value="AIRS"/>
    <property type="match status" value="1"/>
</dbReference>
<reference evidence="8 9" key="1">
    <citation type="submission" date="2018-08" db="EMBL/GenBank/DDBJ databases">
        <title>A genome reference for cultivated species of the human gut microbiota.</title>
        <authorList>
            <person name="Zou Y."/>
            <person name="Xue W."/>
            <person name="Luo G."/>
        </authorList>
    </citation>
    <scope>NUCLEOTIDE SEQUENCE [LARGE SCALE GENOMIC DNA]</scope>
    <source>
        <strain evidence="7 8">AF31-21AC</strain>
        <strain evidence="6 9">AM43-11</strain>
    </source>
</reference>
<gene>
    <name evidence="6" type="ORF">DW927_04275</name>
    <name evidence="7" type="ORF">DWZ31_03650</name>
    <name evidence="5" type="ORF">GCK47_03465</name>
    <name evidence="4" type="ORF">GMD50_06580</name>
</gene>
<dbReference type="PIRSF" id="PIRSF005644">
    <property type="entry name" value="Hdrgns_mtr_HypE"/>
    <property type="match status" value="1"/>
</dbReference>
<evidence type="ECO:0000313" key="10">
    <source>
        <dbReference type="Proteomes" id="UP000478483"/>
    </source>
</evidence>
<comment type="caution">
    <text evidence="5">The sequence shown here is derived from an EMBL/GenBank/DDBJ whole genome shotgun (WGS) entry which is preliminary data.</text>
</comment>
<evidence type="ECO:0000313" key="8">
    <source>
        <dbReference type="Proteomes" id="UP000283586"/>
    </source>
</evidence>
<dbReference type="EMBL" id="WGGT01000003">
    <property type="protein sequence ID" value="MVQ44796.1"/>
    <property type="molecule type" value="Genomic_DNA"/>
</dbReference>
<name>A0A1Q6SDA5_9FIRM</name>
<dbReference type="InterPro" id="IPR011854">
    <property type="entry name" value="HypE"/>
</dbReference>
<dbReference type="CDD" id="cd06061">
    <property type="entry name" value="PurM-like1"/>
    <property type="match status" value="1"/>
</dbReference>
<feature type="domain" description="PurM-like C-terminal" evidence="3">
    <location>
        <begin position="156"/>
        <end position="307"/>
    </location>
</feature>
<sequence>MEFAMKIGKVPENVLKRSVFKQIHTKRPEVVLGAGVGEDCAAVKLAEDETLVMSTDPITGTAQDIGTLAIQITANDLASAGAEPVGVLLTVLLPPEIEEPDLREMMQQVEAACAKAGVQVMGGHTEITAVVNQPVISVCGVGKVKDGCLISTGGAKPGMDILVTKWIGIEGTSIIAKEKEKDLLTRFSAPFIENAKKLDVYLSVLSEAAVAVRSGVSAMHDVTEGGIFGALWEMAEASGVGLEIDLKKIPVRQETIEICEFFGINPYELISSGSMLMAAADGNLLVNELKKAGIPAAIIGKATAGNDRVLLNEDERRFLEPPKTDELYKVV</sequence>
<dbReference type="AlphaFoldDB" id="A0A1Q6SDA5"/>
<feature type="domain" description="PurM-like N-terminal" evidence="2">
    <location>
        <begin position="37"/>
        <end position="144"/>
    </location>
</feature>
<organism evidence="5 11">
    <name type="scientific">Roseburia intestinalis</name>
    <dbReference type="NCBI Taxonomy" id="166486"/>
    <lineage>
        <taxon>Bacteria</taxon>
        <taxon>Bacillati</taxon>
        <taxon>Bacillota</taxon>
        <taxon>Clostridia</taxon>
        <taxon>Lachnospirales</taxon>
        <taxon>Lachnospiraceae</taxon>
        <taxon>Roseburia</taxon>
    </lineage>
</organism>
<dbReference type="PANTHER" id="PTHR30303">
    <property type="entry name" value="HYDROGENASE ISOENZYMES FORMATION PROTEIN HYPE"/>
    <property type="match status" value="1"/>
</dbReference>
<dbReference type="Proteomes" id="UP000479531">
    <property type="component" value="Unassembled WGS sequence"/>
</dbReference>
<evidence type="ECO:0000313" key="4">
    <source>
        <dbReference type="EMBL" id="MTR84731.1"/>
    </source>
</evidence>
<dbReference type="EMBL" id="QRQN01000003">
    <property type="protein sequence ID" value="RHN11155.1"/>
    <property type="molecule type" value="Genomic_DNA"/>
</dbReference>
<dbReference type="Gene3D" id="3.30.1330.10">
    <property type="entry name" value="PurM-like, N-terminal domain"/>
    <property type="match status" value="1"/>
</dbReference>
<dbReference type="EMBL" id="WNAJ01000005">
    <property type="protein sequence ID" value="MTR84731.1"/>
    <property type="molecule type" value="Genomic_DNA"/>
</dbReference>
<evidence type="ECO:0000313" key="9">
    <source>
        <dbReference type="Proteomes" id="UP000284465"/>
    </source>
</evidence>
<dbReference type="Proteomes" id="UP000478483">
    <property type="component" value="Unassembled WGS sequence"/>
</dbReference>
<evidence type="ECO:0000259" key="3">
    <source>
        <dbReference type="Pfam" id="PF02769"/>
    </source>
</evidence>
<dbReference type="Gene3D" id="3.90.650.10">
    <property type="entry name" value="PurM-like C-terminal domain"/>
    <property type="match status" value="1"/>
</dbReference>
<evidence type="ECO:0000259" key="2">
    <source>
        <dbReference type="Pfam" id="PF00586"/>
    </source>
</evidence>
<dbReference type="EMBL" id="QSFP01000003">
    <property type="protein sequence ID" value="RHA69223.1"/>
    <property type="molecule type" value="Genomic_DNA"/>
</dbReference>
<evidence type="ECO:0000313" key="6">
    <source>
        <dbReference type="EMBL" id="RHA69223.1"/>
    </source>
</evidence>
<protein>
    <submittedName>
        <fullName evidence="5">Hydrogenase maturation factor</fullName>
    </submittedName>
</protein>
<dbReference type="InterPro" id="IPR016188">
    <property type="entry name" value="PurM-like_N"/>
</dbReference>
<dbReference type="InterPro" id="IPR036921">
    <property type="entry name" value="PurM-like_N_sf"/>
</dbReference>
<evidence type="ECO:0000313" key="5">
    <source>
        <dbReference type="EMBL" id="MVQ44796.1"/>
    </source>
</evidence>